<organism evidence="6 7">
    <name type="scientific">Sutterella massiliensis</name>
    <dbReference type="NCBI Taxonomy" id="1816689"/>
    <lineage>
        <taxon>Bacteria</taxon>
        <taxon>Pseudomonadati</taxon>
        <taxon>Pseudomonadota</taxon>
        <taxon>Betaproteobacteria</taxon>
        <taxon>Burkholderiales</taxon>
        <taxon>Sutterellaceae</taxon>
        <taxon>Sutterella</taxon>
    </lineage>
</organism>
<dbReference type="Pfam" id="PF00890">
    <property type="entry name" value="FAD_binding_2"/>
    <property type="match status" value="1"/>
</dbReference>
<dbReference type="Gene3D" id="3.50.50.60">
    <property type="entry name" value="FAD/NAD(P)-binding domain"/>
    <property type="match status" value="1"/>
</dbReference>
<dbReference type="Proteomes" id="UP000715095">
    <property type="component" value="Unassembled WGS sequence"/>
</dbReference>
<keyword evidence="4" id="KW-0560">Oxidoreductase</keyword>
<dbReference type="InterPro" id="IPR050315">
    <property type="entry name" value="FAD-oxidoreductase_2"/>
</dbReference>
<accession>A0ABS2DV66</accession>
<dbReference type="EMBL" id="JACJJC010000186">
    <property type="protein sequence ID" value="MBM6705187.1"/>
    <property type="molecule type" value="Genomic_DNA"/>
</dbReference>
<reference evidence="6 7" key="1">
    <citation type="journal article" date="2021" name="Sci. Rep.">
        <title>The distribution of antibiotic resistance genes in chicken gut microbiota commensals.</title>
        <authorList>
            <person name="Juricova H."/>
            <person name="Matiasovicova J."/>
            <person name="Kubasova T."/>
            <person name="Cejkova D."/>
            <person name="Rychlik I."/>
        </authorList>
    </citation>
    <scope>NUCLEOTIDE SEQUENCE [LARGE SCALE GENOMIC DNA]</scope>
    <source>
        <strain evidence="6 7">An829</strain>
    </source>
</reference>
<feature type="domain" description="FAD-dependent oxidoreductase 2 FAD-binding" evidence="5">
    <location>
        <begin position="32"/>
        <end position="142"/>
    </location>
</feature>
<evidence type="ECO:0000256" key="3">
    <source>
        <dbReference type="ARBA" id="ARBA00022827"/>
    </source>
</evidence>
<dbReference type="SUPFAM" id="SSF56425">
    <property type="entry name" value="Succinate dehydrogenase/fumarate reductase flavoprotein, catalytic domain"/>
    <property type="match status" value="1"/>
</dbReference>
<dbReference type="Gene3D" id="3.90.700.10">
    <property type="entry name" value="Succinate dehydrogenase/fumarate reductase flavoprotein, catalytic domain"/>
    <property type="match status" value="1"/>
</dbReference>
<keyword evidence="7" id="KW-1185">Reference proteome</keyword>
<dbReference type="SUPFAM" id="SSF51905">
    <property type="entry name" value="FAD/NAD(P)-binding domain"/>
    <property type="match status" value="1"/>
</dbReference>
<keyword evidence="3" id="KW-0274">FAD</keyword>
<evidence type="ECO:0000256" key="2">
    <source>
        <dbReference type="ARBA" id="ARBA00022630"/>
    </source>
</evidence>
<feature type="non-terminal residue" evidence="6">
    <location>
        <position position="1"/>
    </location>
</feature>
<dbReference type="RefSeq" id="WP_205104962.1">
    <property type="nucleotide sequence ID" value="NZ_JACJJC010000186.1"/>
</dbReference>
<dbReference type="InterPro" id="IPR003953">
    <property type="entry name" value="FAD-dep_OxRdtase_2_FAD-bd"/>
</dbReference>
<proteinExistence type="predicted"/>
<evidence type="ECO:0000256" key="4">
    <source>
        <dbReference type="ARBA" id="ARBA00023002"/>
    </source>
</evidence>
<name>A0ABS2DV66_9BURK</name>
<comment type="caution">
    <text evidence="6">The sequence shown here is derived from an EMBL/GenBank/DDBJ whole genome shotgun (WGS) entry which is preliminary data.</text>
</comment>
<protein>
    <submittedName>
        <fullName evidence="6">FAD-binding protein</fullName>
    </submittedName>
</protein>
<evidence type="ECO:0000313" key="6">
    <source>
        <dbReference type="EMBL" id="MBM6705187.1"/>
    </source>
</evidence>
<dbReference type="PANTHER" id="PTHR43400">
    <property type="entry name" value="FUMARATE REDUCTASE"/>
    <property type="match status" value="1"/>
</dbReference>
<keyword evidence="2" id="KW-0285">Flavoprotein</keyword>
<sequence length="164" mass="18042">REKYKWSADNSEEIRKGVIIKAETIEELAAKLNMPHLVETVKKWNADMKTGADTVFGRRIMKDPNAKVVFEGRDVDLLSAPIRLDGPVYAVKLVPVAYNCQGGPKKNAKCQVLDAYGDPIPHLYICGELGSMWTSVYQGASSNAECMIFGRIAGREAAKEKPAA</sequence>
<dbReference type="InterPro" id="IPR027477">
    <property type="entry name" value="Succ_DH/fumarate_Rdtase_cat_sf"/>
</dbReference>
<gene>
    <name evidence="6" type="ORF">H6A60_11995</name>
</gene>
<evidence type="ECO:0000259" key="5">
    <source>
        <dbReference type="Pfam" id="PF00890"/>
    </source>
</evidence>
<evidence type="ECO:0000256" key="1">
    <source>
        <dbReference type="ARBA" id="ARBA00001974"/>
    </source>
</evidence>
<dbReference type="PANTHER" id="PTHR43400:SF7">
    <property type="entry name" value="FAD-DEPENDENT OXIDOREDUCTASE 2 FAD BINDING DOMAIN-CONTAINING PROTEIN"/>
    <property type="match status" value="1"/>
</dbReference>
<dbReference type="InterPro" id="IPR036188">
    <property type="entry name" value="FAD/NAD-bd_sf"/>
</dbReference>
<evidence type="ECO:0000313" key="7">
    <source>
        <dbReference type="Proteomes" id="UP000715095"/>
    </source>
</evidence>
<comment type="cofactor">
    <cofactor evidence="1">
        <name>FAD</name>
        <dbReference type="ChEBI" id="CHEBI:57692"/>
    </cofactor>
</comment>